<comment type="caution">
    <text evidence="5">The sequence shown here is derived from an EMBL/GenBank/DDBJ whole genome shotgun (WGS) entry which is preliminary data.</text>
</comment>
<reference evidence="5 6" key="1">
    <citation type="journal article" date="2023" name="Commun. Biol.">
        <title>Genome analysis of Parmales, the sister group of diatoms, reveals the evolutionary specialization of diatoms from phago-mixotrophs to photoautotrophs.</title>
        <authorList>
            <person name="Ban H."/>
            <person name="Sato S."/>
            <person name="Yoshikawa S."/>
            <person name="Yamada K."/>
            <person name="Nakamura Y."/>
            <person name="Ichinomiya M."/>
            <person name="Sato N."/>
            <person name="Blanc-Mathieu R."/>
            <person name="Endo H."/>
            <person name="Kuwata A."/>
            <person name="Ogata H."/>
        </authorList>
    </citation>
    <scope>NUCLEOTIDE SEQUENCE [LARGE SCALE GENOMIC DNA]</scope>
</reference>
<gene>
    <name evidence="5" type="ORF">TeGR_g13995</name>
</gene>
<evidence type="ECO:0000313" key="6">
    <source>
        <dbReference type="Proteomes" id="UP001165060"/>
    </source>
</evidence>
<proteinExistence type="inferred from homology"/>
<feature type="transmembrane region" description="Helical" evidence="3">
    <location>
        <begin position="694"/>
        <end position="713"/>
    </location>
</feature>
<dbReference type="InterPro" id="IPR005322">
    <property type="entry name" value="Peptidase_C69"/>
</dbReference>
<feature type="region of interest" description="Disordered" evidence="2">
    <location>
        <begin position="638"/>
        <end position="689"/>
    </location>
</feature>
<keyword evidence="3" id="KW-0812">Transmembrane</keyword>
<evidence type="ECO:0000256" key="1">
    <source>
        <dbReference type="ARBA" id="ARBA00005705"/>
    </source>
</evidence>
<comment type="similarity">
    <text evidence="1">Belongs to the peptidase C69 family. Secernin subfamily.</text>
</comment>
<protein>
    <recommendedName>
        <fullName evidence="7">Dipeptidase</fullName>
    </recommendedName>
</protein>
<keyword evidence="3" id="KW-0472">Membrane</keyword>
<evidence type="ECO:0000256" key="4">
    <source>
        <dbReference type="SAM" id="SignalP"/>
    </source>
</evidence>
<dbReference type="EMBL" id="BRYB01002945">
    <property type="protein sequence ID" value="GMI27961.1"/>
    <property type="molecule type" value="Genomic_DNA"/>
</dbReference>
<keyword evidence="3" id="KW-1133">Transmembrane helix</keyword>
<name>A0ABQ6MLE3_9STRA</name>
<dbReference type="PANTHER" id="PTHR12994">
    <property type="entry name" value="SECERNIN"/>
    <property type="match status" value="1"/>
</dbReference>
<dbReference type="Proteomes" id="UP001165060">
    <property type="component" value="Unassembled WGS sequence"/>
</dbReference>
<evidence type="ECO:0008006" key="7">
    <source>
        <dbReference type="Google" id="ProtNLM"/>
    </source>
</evidence>
<dbReference type="Pfam" id="PF03577">
    <property type="entry name" value="Peptidase_C69"/>
    <property type="match status" value="1"/>
</dbReference>
<evidence type="ECO:0000256" key="2">
    <source>
        <dbReference type="SAM" id="MobiDB-lite"/>
    </source>
</evidence>
<evidence type="ECO:0000313" key="5">
    <source>
        <dbReference type="EMBL" id="GMI27961.1"/>
    </source>
</evidence>
<organism evidence="5 6">
    <name type="scientific">Tetraparma gracilis</name>
    <dbReference type="NCBI Taxonomy" id="2962635"/>
    <lineage>
        <taxon>Eukaryota</taxon>
        <taxon>Sar</taxon>
        <taxon>Stramenopiles</taxon>
        <taxon>Ochrophyta</taxon>
        <taxon>Bolidophyceae</taxon>
        <taxon>Parmales</taxon>
        <taxon>Triparmaceae</taxon>
        <taxon>Tetraparma</taxon>
    </lineage>
</organism>
<dbReference type="PANTHER" id="PTHR12994:SF17">
    <property type="entry name" value="LD30995P"/>
    <property type="match status" value="1"/>
</dbReference>
<sequence length="726" mass="80810">MKFSIASSLLLGLASADTTSMLEGGHYEPDQCTAILVSAGAAAPGVGSMTTHTNDCKECDFRLAKVPAMDHKKGSMRKIWGGRAAYPRYVGDDRGDVYFEEDLLSGDGIYPWGETVSLGEIPEVEHTYAYLDGDYGIMNEHQLAMGESTCGAVLASAPVFDFYNDGTPGKALLEQGELTRIAMERCKTARCACQTMGDLSVEHGFYGAVWTGEDFMVYGEAGEAITINDKTESWMWHVLPDDTGESAVWVCQRVPEGHVSAVANGFVIKEVDLADAENFMGSDNMYEVAERAGLWQPGQHFKFDAVYGMKRGHLNTYVNRRVWRVLDMVAPSLKLPAWTDQFAADYPFSVKAERELTIADVAEIQRDYYQGTDFDTSKGLAGGPFGNPARYDPAPQTDHGGATHEDLLQGRFERTISLFRTSYSFVTQTRNIDDALGLTWFGQYTPHSTVYIPVYTHVMAVPKSLSTGSLFKVDERANWWAFASVGQWCAQWFIYTQPTIEKMQAKLENAWYEAQEEVEALALSIGGFGGDIAVRGYLTDYSEEQAKKALDAWWDLFDVVRATFRDGYHVTDFSTETFNPTSLFFPKWWLVKVGFWGDQCEGGSTVDEAIERNKGEYAQEIVWDDKDLEKKAAEKAKEEKKAEKEEEKKEEKEAEKKEEKKKDGKKEEKKEKEPEIMGAASPIPTESAGHSSSIVATAMVFGGVVGAAMVSYVTKRKERGYQTIPV</sequence>
<feature type="compositionally biased region" description="Basic and acidic residues" evidence="2">
    <location>
        <begin position="638"/>
        <end position="675"/>
    </location>
</feature>
<keyword evidence="6" id="KW-1185">Reference proteome</keyword>
<accession>A0ABQ6MLE3</accession>
<feature type="signal peptide" evidence="4">
    <location>
        <begin position="1"/>
        <end position="16"/>
    </location>
</feature>
<keyword evidence="4" id="KW-0732">Signal</keyword>
<evidence type="ECO:0000256" key="3">
    <source>
        <dbReference type="SAM" id="Phobius"/>
    </source>
</evidence>
<feature type="chain" id="PRO_5047361386" description="Dipeptidase" evidence="4">
    <location>
        <begin position="17"/>
        <end position="726"/>
    </location>
</feature>